<protein>
    <recommendedName>
        <fullName evidence="4">Magnesium citrate secondary transporter</fullName>
    </recommendedName>
</protein>
<feature type="transmembrane region" description="Helical" evidence="1">
    <location>
        <begin position="16"/>
        <end position="34"/>
    </location>
</feature>
<sequence>MADRLAGRLSWTTLRPLFWVLAAVYAGHLGWRWLDFPRPWWVRHYLDDLLCLPLVLTATLFVLRFFYGAQVRLSGYQVAFTVLYFSLAFEIFFPQFMPRYTGDWVDAMLYAAGGIIFYRFLNK</sequence>
<dbReference type="OrthoDB" id="1447802at2"/>
<evidence type="ECO:0000256" key="1">
    <source>
        <dbReference type="SAM" id="Phobius"/>
    </source>
</evidence>
<gene>
    <name evidence="2" type="ORF">SAMN05421739_10686</name>
</gene>
<feature type="transmembrane region" description="Helical" evidence="1">
    <location>
        <begin position="104"/>
        <end position="121"/>
    </location>
</feature>
<keyword evidence="3" id="KW-1185">Reference proteome</keyword>
<proteinExistence type="predicted"/>
<reference evidence="3" key="1">
    <citation type="submission" date="2016-10" db="EMBL/GenBank/DDBJ databases">
        <authorList>
            <person name="Varghese N."/>
            <person name="Submissions S."/>
        </authorList>
    </citation>
    <scope>NUCLEOTIDE SEQUENCE [LARGE SCALE GENOMIC DNA]</scope>
    <source>
        <strain evidence="3">LP51</strain>
    </source>
</reference>
<keyword evidence="1" id="KW-0472">Membrane</keyword>
<keyword evidence="1" id="KW-0812">Transmembrane</keyword>
<evidence type="ECO:0000313" key="3">
    <source>
        <dbReference type="Proteomes" id="UP000198724"/>
    </source>
</evidence>
<feature type="transmembrane region" description="Helical" evidence="1">
    <location>
        <begin position="73"/>
        <end position="92"/>
    </location>
</feature>
<keyword evidence="1" id="KW-1133">Transmembrane helix</keyword>
<name>A0A1I2XJJ4_9BACT</name>
<dbReference type="RefSeq" id="WP_139217837.1">
    <property type="nucleotide sequence ID" value="NZ_FOOT01000006.1"/>
</dbReference>
<feature type="transmembrane region" description="Helical" evidence="1">
    <location>
        <begin position="46"/>
        <end position="67"/>
    </location>
</feature>
<dbReference type="STRING" id="1436961.SAMN05421739_10686"/>
<organism evidence="2 3">
    <name type="scientific">Pontibacter chinhatensis</name>
    <dbReference type="NCBI Taxonomy" id="1436961"/>
    <lineage>
        <taxon>Bacteria</taxon>
        <taxon>Pseudomonadati</taxon>
        <taxon>Bacteroidota</taxon>
        <taxon>Cytophagia</taxon>
        <taxon>Cytophagales</taxon>
        <taxon>Hymenobacteraceae</taxon>
        <taxon>Pontibacter</taxon>
    </lineage>
</organism>
<evidence type="ECO:0008006" key="4">
    <source>
        <dbReference type="Google" id="ProtNLM"/>
    </source>
</evidence>
<dbReference type="AlphaFoldDB" id="A0A1I2XJJ4"/>
<accession>A0A1I2XJJ4</accession>
<dbReference type="EMBL" id="FOOT01000006">
    <property type="protein sequence ID" value="SFH13585.1"/>
    <property type="molecule type" value="Genomic_DNA"/>
</dbReference>
<evidence type="ECO:0000313" key="2">
    <source>
        <dbReference type="EMBL" id="SFH13585.1"/>
    </source>
</evidence>
<dbReference type="Proteomes" id="UP000198724">
    <property type="component" value="Unassembled WGS sequence"/>
</dbReference>